<keyword evidence="1" id="KW-1133">Transmembrane helix</keyword>
<evidence type="ECO:0000259" key="3">
    <source>
        <dbReference type="Pfam" id="PF04213"/>
    </source>
</evidence>
<feature type="chain" id="PRO_5046806446" evidence="2">
    <location>
        <begin position="26"/>
        <end position="303"/>
    </location>
</feature>
<evidence type="ECO:0000256" key="2">
    <source>
        <dbReference type="SAM" id="SignalP"/>
    </source>
</evidence>
<sequence length="303" mass="32787">MFKRLAVPVAATMIAAGIAVPQAVASEKCSIEVVSGTLNWGIKHSWRSYIQGNIANGHWETTGHVTEDSNKSAPGFQFHFEIDPSKTKIELDDSTKQIVFSRIDTKQSEIKFEGHHGALTSILKSPYLEQKGSNVLAGASYAAYQVQGKAMSEITKDDIKDENKVEGNDGKDFFAAGETTGWEVSGNTLKLSSPKLSYKRQQGTSGREVVGVDRVFMGQYGPENKPEMDGYTVELTVKNNCGIKDGRVPDAGKPDSPKDLSLGNFPKIWSIVLGVAGLVATVAVLFQVAMKSGVLRNLPFMNG</sequence>
<evidence type="ECO:0000313" key="5">
    <source>
        <dbReference type="Proteomes" id="UP000036185"/>
    </source>
</evidence>
<accession>A0ABN4GRY5</accession>
<feature type="transmembrane region" description="Helical" evidence="1">
    <location>
        <begin position="268"/>
        <end position="289"/>
    </location>
</feature>
<gene>
    <name evidence="4" type="ORF">CulFRC58_0569</name>
</gene>
<name>A0ABN4GRY5_CORUL</name>
<dbReference type="EMBL" id="CP011913">
    <property type="protein sequence ID" value="AKN76423.1"/>
    <property type="molecule type" value="Genomic_DNA"/>
</dbReference>
<dbReference type="RefSeq" id="WP_029974676.1">
    <property type="nucleotide sequence ID" value="NZ_CP011913.1"/>
</dbReference>
<protein>
    <submittedName>
        <fullName evidence="4">Cell-surface hemin receptor</fullName>
    </submittedName>
</protein>
<dbReference type="InterPro" id="IPR007331">
    <property type="entry name" value="Htaa"/>
</dbReference>
<keyword evidence="5" id="KW-1185">Reference proteome</keyword>
<feature type="signal peptide" evidence="2">
    <location>
        <begin position="1"/>
        <end position="25"/>
    </location>
</feature>
<evidence type="ECO:0000256" key="1">
    <source>
        <dbReference type="SAM" id="Phobius"/>
    </source>
</evidence>
<keyword evidence="1" id="KW-0472">Membrane</keyword>
<keyword evidence="4" id="KW-0675">Receptor</keyword>
<dbReference type="Proteomes" id="UP000036185">
    <property type="component" value="Chromosome"/>
</dbReference>
<proteinExistence type="predicted"/>
<reference evidence="4 5" key="1">
    <citation type="journal article" date="2014" name="Int. J. Syst. Evol. Microbiol.">
        <title>Draft Genome Sequence of Corynebacterium ulcerans FRC58, Isolated from the Bronchitic Aspiration of a Patient in France.</title>
        <authorList>
            <person name="Silva Ado S."/>
            <person name="Barauna R.A."/>
            <person name="de Sa P.C."/>
            <person name="das Gracas D.A."/>
            <person name="Carneiro A.R."/>
            <person name="Thouvenin M."/>
            <person name="Azevedo V."/>
            <person name="Badell E."/>
            <person name="Guiso N."/>
            <person name="da Silva A.L."/>
            <person name="Ramos R.T."/>
        </authorList>
    </citation>
    <scope>NUCLEOTIDE SEQUENCE [LARGE SCALE GENOMIC DNA]</scope>
    <source>
        <strain evidence="4 5">FRC58</strain>
    </source>
</reference>
<feature type="domain" description="Htaa" evidence="3">
    <location>
        <begin position="35"/>
        <end position="152"/>
    </location>
</feature>
<evidence type="ECO:0000313" key="4">
    <source>
        <dbReference type="EMBL" id="AKN76423.1"/>
    </source>
</evidence>
<dbReference type="Pfam" id="PF04213">
    <property type="entry name" value="HtaA"/>
    <property type="match status" value="1"/>
</dbReference>
<keyword evidence="1" id="KW-0812">Transmembrane</keyword>
<keyword evidence="2" id="KW-0732">Signal</keyword>
<organism evidence="4 5">
    <name type="scientific">Corynebacterium ulcerans FRC58</name>
    <dbReference type="NCBI Taxonomy" id="1408268"/>
    <lineage>
        <taxon>Bacteria</taxon>
        <taxon>Bacillati</taxon>
        <taxon>Actinomycetota</taxon>
        <taxon>Actinomycetes</taxon>
        <taxon>Mycobacteriales</taxon>
        <taxon>Corynebacteriaceae</taxon>
        <taxon>Corynebacterium</taxon>
    </lineage>
</organism>